<dbReference type="EMBL" id="FXTA01000003">
    <property type="protein sequence ID" value="SMO70985.1"/>
    <property type="molecule type" value="Genomic_DNA"/>
</dbReference>
<dbReference type="Gene3D" id="3.40.30.10">
    <property type="entry name" value="Glutaredoxin"/>
    <property type="match status" value="1"/>
</dbReference>
<comment type="subcellular location">
    <subcellularLocation>
        <location evidence="1">Cell envelope</location>
    </subcellularLocation>
</comment>
<evidence type="ECO:0000256" key="4">
    <source>
        <dbReference type="ARBA" id="ARBA00023284"/>
    </source>
</evidence>
<dbReference type="OrthoDB" id="710833at2"/>
<evidence type="ECO:0000313" key="9">
    <source>
        <dbReference type="Proteomes" id="UP000317289"/>
    </source>
</evidence>
<dbReference type="GO" id="GO:0017004">
    <property type="term" value="P:cytochrome complex assembly"/>
    <property type="evidence" value="ECO:0007669"/>
    <property type="project" value="UniProtKB-KW"/>
</dbReference>
<keyword evidence="10" id="KW-1185">Reference proteome</keyword>
<evidence type="ECO:0000313" key="8">
    <source>
        <dbReference type="EMBL" id="SMO70985.1"/>
    </source>
</evidence>
<protein>
    <submittedName>
        <fullName evidence="8">Peroxiredoxin</fullName>
    </submittedName>
    <submittedName>
        <fullName evidence="7">Redoxin domain-containing protein</fullName>
    </submittedName>
</protein>
<dbReference type="InterPro" id="IPR000866">
    <property type="entry name" value="AhpC/TSA"/>
</dbReference>
<dbReference type="EMBL" id="WKKG01000006">
    <property type="protein sequence ID" value="MRX68712.1"/>
    <property type="molecule type" value="Genomic_DNA"/>
</dbReference>
<dbReference type="InterPro" id="IPR036249">
    <property type="entry name" value="Thioredoxin-like_sf"/>
</dbReference>
<keyword evidence="4" id="KW-0676">Redox-active center</keyword>
<gene>
    <name evidence="7" type="ORF">GJU42_12120</name>
    <name evidence="8" type="ORF">SAMN06265349_103254</name>
</gene>
<accession>A0A521DHC1</accession>
<dbReference type="InterPro" id="IPR017937">
    <property type="entry name" value="Thioredoxin_CS"/>
</dbReference>
<name>A0A521DHC1_9FLAO</name>
<evidence type="ECO:0000256" key="3">
    <source>
        <dbReference type="ARBA" id="ARBA00023157"/>
    </source>
</evidence>
<dbReference type="PROSITE" id="PS51352">
    <property type="entry name" value="THIOREDOXIN_2"/>
    <property type="match status" value="1"/>
</dbReference>
<dbReference type="CDD" id="cd02966">
    <property type="entry name" value="TlpA_like_family"/>
    <property type="match status" value="1"/>
</dbReference>
<dbReference type="PANTHER" id="PTHR42852:SF6">
    <property type="entry name" value="THIOL:DISULFIDE INTERCHANGE PROTEIN DSBE"/>
    <property type="match status" value="1"/>
</dbReference>
<dbReference type="InterPro" id="IPR050553">
    <property type="entry name" value="Thioredoxin_ResA/DsbE_sf"/>
</dbReference>
<dbReference type="PANTHER" id="PTHR42852">
    <property type="entry name" value="THIOL:DISULFIDE INTERCHANGE PROTEIN DSBE"/>
    <property type="match status" value="1"/>
</dbReference>
<dbReference type="PROSITE" id="PS00194">
    <property type="entry name" value="THIOREDOXIN_1"/>
    <property type="match status" value="1"/>
</dbReference>
<dbReference type="AlphaFoldDB" id="A0A521DHC1"/>
<evidence type="ECO:0000256" key="5">
    <source>
        <dbReference type="SAM" id="SignalP"/>
    </source>
</evidence>
<reference evidence="8 9" key="1">
    <citation type="submission" date="2017-05" db="EMBL/GenBank/DDBJ databases">
        <authorList>
            <person name="Varghese N."/>
            <person name="Submissions S."/>
        </authorList>
    </citation>
    <scope>NUCLEOTIDE SEQUENCE [LARGE SCALE GENOMIC DNA]</scope>
    <source>
        <strain evidence="8 9">DSM 19382</strain>
    </source>
</reference>
<sequence length="299" mass="34937">MKKLHFFFFAFSLFSSHFIIAQNETTIEKEILELHKPTKVVHDSISKLMKEVDLKIETEKDSLKRNQLTLRLDTLWNALDQNGINELKLDFDFARKHPNSPKALHLIRISVGRFVGMNFYDTFVDIFQNFTPEIKNSDEGKEMTEKLKYFKQSKVGSNAPSFSLKDIDNKTISLSDYKGKKYILIDFWASWCAPCREELPYVKELYKKYKQQGLEIISITKDEKSDLWKNAIAKEKIESWKHISILENQSTIDKDYFVNGIPHKVLIDRNGMIIGKWKGSGENNKQNLQQLLKSIFEAE</sequence>
<keyword evidence="3" id="KW-1015">Disulfide bond</keyword>
<dbReference type="Proteomes" id="UP000317289">
    <property type="component" value="Unassembled WGS sequence"/>
</dbReference>
<dbReference type="RefSeq" id="WP_142450945.1">
    <property type="nucleotide sequence ID" value="NZ_FXTA01000003.1"/>
</dbReference>
<dbReference type="InterPro" id="IPR013766">
    <property type="entry name" value="Thioredoxin_domain"/>
</dbReference>
<organism evidence="8 9">
    <name type="scientific">Flavobacterium resistens</name>
    <dbReference type="NCBI Taxonomy" id="443612"/>
    <lineage>
        <taxon>Bacteria</taxon>
        <taxon>Pseudomonadati</taxon>
        <taxon>Bacteroidota</taxon>
        <taxon>Flavobacteriia</taxon>
        <taxon>Flavobacteriales</taxon>
        <taxon>Flavobacteriaceae</taxon>
        <taxon>Flavobacterium</taxon>
    </lineage>
</organism>
<dbReference type="Proteomes" id="UP000468990">
    <property type="component" value="Unassembled WGS sequence"/>
</dbReference>
<feature type="signal peptide" evidence="5">
    <location>
        <begin position="1"/>
        <end position="21"/>
    </location>
</feature>
<dbReference type="Pfam" id="PF00578">
    <property type="entry name" value="AhpC-TSA"/>
    <property type="match status" value="1"/>
</dbReference>
<evidence type="ECO:0000259" key="6">
    <source>
        <dbReference type="PROSITE" id="PS51352"/>
    </source>
</evidence>
<dbReference type="GO" id="GO:0030313">
    <property type="term" value="C:cell envelope"/>
    <property type="evidence" value="ECO:0007669"/>
    <property type="project" value="UniProtKB-SubCell"/>
</dbReference>
<evidence type="ECO:0000256" key="2">
    <source>
        <dbReference type="ARBA" id="ARBA00022748"/>
    </source>
</evidence>
<dbReference type="SUPFAM" id="SSF52833">
    <property type="entry name" value="Thioredoxin-like"/>
    <property type="match status" value="1"/>
</dbReference>
<feature type="chain" id="PRO_5043205762" evidence="5">
    <location>
        <begin position="22"/>
        <end position="299"/>
    </location>
</feature>
<keyword evidence="2" id="KW-0201">Cytochrome c-type biogenesis</keyword>
<dbReference type="GO" id="GO:0016491">
    <property type="term" value="F:oxidoreductase activity"/>
    <property type="evidence" value="ECO:0007669"/>
    <property type="project" value="InterPro"/>
</dbReference>
<dbReference type="GO" id="GO:0016209">
    <property type="term" value="F:antioxidant activity"/>
    <property type="evidence" value="ECO:0007669"/>
    <property type="project" value="InterPro"/>
</dbReference>
<feature type="domain" description="Thioredoxin" evidence="6">
    <location>
        <begin position="153"/>
        <end position="297"/>
    </location>
</feature>
<evidence type="ECO:0000313" key="10">
    <source>
        <dbReference type="Proteomes" id="UP000468990"/>
    </source>
</evidence>
<evidence type="ECO:0000313" key="7">
    <source>
        <dbReference type="EMBL" id="MRX68712.1"/>
    </source>
</evidence>
<evidence type="ECO:0000256" key="1">
    <source>
        <dbReference type="ARBA" id="ARBA00004196"/>
    </source>
</evidence>
<keyword evidence="5" id="KW-0732">Signal</keyword>
<proteinExistence type="predicted"/>
<reference evidence="7 10" key="2">
    <citation type="submission" date="2019-11" db="EMBL/GenBank/DDBJ databases">
        <title>Flavobacterium resistens genome.</title>
        <authorList>
            <person name="Wilson V.M."/>
            <person name="Newman J.D."/>
        </authorList>
    </citation>
    <scope>NUCLEOTIDE SEQUENCE [LARGE SCALE GENOMIC DNA]</scope>
    <source>
        <strain evidence="7 10">DSM 19382</strain>
    </source>
</reference>